<evidence type="ECO:0000256" key="1">
    <source>
        <dbReference type="SAM" id="Phobius"/>
    </source>
</evidence>
<dbReference type="AlphaFoldDB" id="A0A1H0DCJ6"/>
<keyword evidence="1" id="KW-1133">Transmembrane helix</keyword>
<proteinExistence type="predicted"/>
<feature type="transmembrane region" description="Helical" evidence="1">
    <location>
        <begin position="114"/>
        <end position="135"/>
    </location>
</feature>
<dbReference type="RefSeq" id="WP_139172931.1">
    <property type="nucleotide sequence ID" value="NZ_FNII01000007.1"/>
</dbReference>
<keyword evidence="1" id="KW-0812">Transmembrane</keyword>
<evidence type="ECO:0000313" key="2">
    <source>
        <dbReference type="EMBL" id="SDN67701.1"/>
    </source>
</evidence>
<dbReference type="EMBL" id="FNII01000007">
    <property type="protein sequence ID" value="SDN67701.1"/>
    <property type="molecule type" value="Genomic_DNA"/>
</dbReference>
<evidence type="ECO:0008006" key="4">
    <source>
        <dbReference type="Google" id="ProtNLM"/>
    </source>
</evidence>
<evidence type="ECO:0000313" key="3">
    <source>
        <dbReference type="Proteomes" id="UP000199677"/>
    </source>
</evidence>
<keyword evidence="1" id="KW-0472">Membrane</keyword>
<sequence>MTRMLPHRLLLAAEMLLLALPITLLCGLLGVGVVLANAFPWWEQMLVIHFVLLGLVGMAGLWRVALATIWPSQQQRPAYNAWWWHAACLGAGLLGVSLLLYGLIALGWEPPEWVVVMATGVYTMPLLVPFLHVAYCRRVFMSAK</sequence>
<feature type="transmembrane region" description="Helical" evidence="1">
    <location>
        <begin position="82"/>
        <end position="108"/>
    </location>
</feature>
<dbReference type="OrthoDB" id="6164978at2"/>
<accession>A0A1H0DCJ6</accession>
<protein>
    <recommendedName>
        <fullName evidence="4">Transmembrane protein</fullName>
    </recommendedName>
</protein>
<keyword evidence="3" id="KW-1185">Reference proteome</keyword>
<dbReference type="Proteomes" id="UP000199677">
    <property type="component" value="Unassembled WGS sequence"/>
</dbReference>
<reference evidence="3" key="1">
    <citation type="submission" date="2016-10" db="EMBL/GenBank/DDBJ databases">
        <authorList>
            <person name="Varghese N."/>
            <person name="Submissions S."/>
        </authorList>
    </citation>
    <scope>NUCLEOTIDE SEQUENCE [LARGE SCALE GENOMIC DNA]</scope>
    <source>
        <strain evidence="3">CGMCC 1.6494</strain>
    </source>
</reference>
<name>A0A1H0DCJ6_9GAMM</name>
<organism evidence="2 3">
    <name type="scientific">Vreelandella arcis</name>
    <dbReference type="NCBI Taxonomy" id="416873"/>
    <lineage>
        <taxon>Bacteria</taxon>
        <taxon>Pseudomonadati</taxon>
        <taxon>Pseudomonadota</taxon>
        <taxon>Gammaproteobacteria</taxon>
        <taxon>Oceanospirillales</taxon>
        <taxon>Halomonadaceae</taxon>
        <taxon>Vreelandella</taxon>
    </lineage>
</organism>
<dbReference type="STRING" id="416873.SAMN04487951_10759"/>
<feature type="transmembrane region" description="Helical" evidence="1">
    <location>
        <begin position="46"/>
        <end position="70"/>
    </location>
</feature>
<gene>
    <name evidence="2" type="ORF">SAMN04487951_10759</name>
</gene>